<evidence type="ECO:0000256" key="1">
    <source>
        <dbReference type="SAM" id="MobiDB-lite"/>
    </source>
</evidence>
<reference evidence="2 3" key="1">
    <citation type="submission" date="2021-01" db="EMBL/GenBank/DDBJ databases">
        <title>Sequencing the genomes of 1000 actinobacteria strains.</title>
        <authorList>
            <person name="Klenk H.-P."/>
        </authorList>
    </citation>
    <scope>NUCLEOTIDE SEQUENCE [LARGE SCALE GENOMIC DNA]</scope>
    <source>
        <strain evidence="2 3">DSM 100204</strain>
    </source>
</reference>
<gene>
    <name evidence="2" type="ORF">JOD64_005412</name>
</gene>
<keyword evidence="3" id="KW-1185">Reference proteome</keyword>
<comment type="caution">
    <text evidence="2">The sequence shown here is derived from an EMBL/GenBank/DDBJ whole genome shotgun (WGS) entry which is preliminary data.</text>
</comment>
<sequence length="420" mass="45979">MAIDARFQPQHSGEPAYWPRGGNMISGARLRVSESQRRARLSARHALIPEGIAKDARAVAGSLVAIHATDPPTVYLSVAARTRLAGPVDVATDLHAPSMMRMTGMRRTVFVLQTDLAPTVLEATARPLALRDRATILRLLHAHLGWTEDHLTEIEDSIVELVIAKGTITGRELAEALPVLRTTIRPSSSPSSNAPGQPVSMRILYNLAMTGRICRGRPLGGWTSGQYTWSPPAPMTTIEPRAARADLLSHYLARYGPVTEADVRWWTGWTVTQTRQSLADNHAVAVELSEGQTGYVAPDDLDPVESPELSVALLPALDSTVMGWRDRAWYLPSESTPALFDRTGNAGPTVWVNGQVVGGWGQDRKGRINWRLLSDVGAREQSAIAVEAERLSTWLGESRVSPRFHTPLERELSDSPGRKR</sequence>
<dbReference type="Proteomes" id="UP000764837">
    <property type="component" value="Unassembled WGS sequence"/>
</dbReference>
<dbReference type="RefSeq" id="WP_204944800.1">
    <property type="nucleotide sequence ID" value="NZ_JAFBBP010000001.1"/>
</dbReference>
<evidence type="ECO:0000313" key="3">
    <source>
        <dbReference type="Proteomes" id="UP000764837"/>
    </source>
</evidence>
<feature type="region of interest" description="Disordered" evidence="1">
    <location>
        <begin position="1"/>
        <end position="20"/>
    </location>
</feature>
<dbReference type="Pfam" id="PF06224">
    <property type="entry name" value="AlkZ-like"/>
    <property type="match status" value="1"/>
</dbReference>
<dbReference type="InterPro" id="IPR009351">
    <property type="entry name" value="AlkZ-like"/>
</dbReference>
<name>A0ABS2M166_9ACTN</name>
<dbReference type="PANTHER" id="PTHR38479">
    <property type="entry name" value="LMO0824 PROTEIN"/>
    <property type="match status" value="1"/>
</dbReference>
<organism evidence="2 3">
    <name type="scientific">Micromonospora luteifusca</name>
    <dbReference type="NCBI Taxonomy" id="709860"/>
    <lineage>
        <taxon>Bacteria</taxon>
        <taxon>Bacillati</taxon>
        <taxon>Actinomycetota</taxon>
        <taxon>Actinomycetes</taxon>
        <taxon>Micromonosporales</taxon>
        <taxon>Micromonosporaceae</taxon>
        <taxon>Micromonospora</taxon>
    </lineage>
</organism>
<evidence type="ECO:0000313" key="2">
    <source>
        <dbReference type="EMBL" id="MBM7494190.1"/>
    </source>
</evidence>
<evidence type="ECO:0008006" key="4">
    <source>
        <dbReference type="Google" id="ProtNLM"/>
    </source>
</evidence>
<dbReference type="PANTHER" id="PTHR38479:SF2">
    <property type="entry name" value="WINGED HELIX DNA-BINDING DOMAIN-CONTAINING PROTEIN"/>
    <property type="match status" value="1"/>
</dbReference>
<dbReference type="EMBL" id="JAFBBP010000001">
    <property type="protein sequence ID" value="MBM7494190.1"/>
    <property type="molecule type" value="Genomic_DNA"/>
</dbReference>
<proteinExistence type="predicted"/>
<protein>
    <recommendedName>
        <fullName evidence="4">Winged helix DNA-binding domain-containing protein</fullName>
    </recommendedName>
</protein>
<accession>A0ABS2M166</accession>